<dbReference type="Gene3D" id="2.60.200.20">
    <property type="match status" value="2"/>
</dbReference>
<dbReference type="EMBL" id="CP003630">
    <property type="protein sequence ID" value="AFZ16729.1"/>
    <property type="molecule type" value="Genomic_DNA"/>
</dbReference>
<dbReference type="STRING" id="1173027.Mic7113_0821"/>
<feature type="domain" description="FHA" evidence="3">
    <location>
        <begin position="82"/>
        <end position="135"/>
    </location>
</feature>
<evidence type="ECO:0000259" key="3">
    <source>
        <dbReference type="PROSITE" id="PS50006"/>
    </source>
</evidence>
<accession>K9WAD7</accession>
<proteinExistence type="predicted"/>
<dbReference type="Proteomes" id="UP000010471">
    <property type="component" value="Chromosome"/>
</dbReference>
<reference evidence="4 5" key="1">
    <citation type="submission" date="2012-06" db="EMBL/GenBank/DDBJ databases">
        <title>Finished chromosome of genome of Microcoleus sp. PCC 7113.</title>
        <authorList>
            <consortium name="US DOE Joint Genome Institute"/>
            <person name="Gugger M."/>
            <person name="Coursin T."/>
            <person name="Rippka R."/>
            <person name="Tandeau De Marsac N."/>
            <person name="Huntemann M."/>
            <person name="Wei C.-L."/>
            <person name="Han J."/>
            <person name="Detter J.C."/>
            <person name="Han C."/>
            <person name="Tapia R."/>
            <person name="Chen A."/>
            <person name="Kyrpides N."/>
            <person name="Mavromatis K."/>
            <person name="Markowitz V."/>
            <person name="Szeto E."/>
            <person name="Ivanova N."/>
            <person name="Pagani I."/>
            <person name="Pati A."/>
            <person name="Goodwin L."/>
            <person name="Nordberg H.P."/>
            <person name="Cantor M.N."/>
            <person name="Hua S.X."/>
            <person name="Woyke T."/>
            <person name="Kerfeld C.A."/>
        </authorList>
    </citation>
    <scope>NUCLEOTIDE SEQUENCE [LARGE SCALE GENOMIC DNA]</scope>
    <source>
        <strain evidence="4 5">PCC 7113</strain>
    </source>
</reference>
<feature type="region of interest" description="Disordered" evidence="2">
    <location>
        <begin position="265"/>
        <end position="288"/>
    </location>
</feature>
<protein>
    <submittedName>
        <fullName evidence="4">FHA domain-containing protein</fullName>
    </submittedName>
</protein>
<dbReference type="InterPro" id="IPR000253">
    <property type="entry name" value="FHA_dom"/>
</dbReference>
<evidence type="ECO:0000313" key="4">
    <source>
        <dbReference type="EMBL" id="AFZ16729.1"/>
    </source>
</evidence>
<feature type="domain" description="FHA" evidence="3">
    <location>
        <begin position="608"/>
        <end position="672"/>
    </location>
</feature>
<dbReference type="KEGG" id="mic:Mic7113_0821"/>
<dbReference type="CDD" id="cd00060">
    <property type="entry name" value="FHA"/>
    <property type="match status" value="2"/>
</dbReference>
<evidence type="ECO:0000256" key="2">
    <source>
        <dbReference type="SAM" id="MobiDB-lite"/>
    </source>
</evidence>
<dbReference type="InterPro" id="IPR008984">
    <property type="entry name" value="SMAD_FHA_dom_sf"/>
</dbReference>
<name>K9WAD7_9CYAN</name>
<sequence>MDRDLEIQEQYESLLKKRSLLREAVILETNPAIKLQREQQLKEVEKEIFEFEDKVELLRENRIILNLKGTNNEVHCVFDNNAVIGRSATYGFWIDDDSKEISKLHAVIYYKSKNNAYWIDDLKSVNGTYVNGIKIEEPMQIFVGTQIQLGSSPSFLFEHNKDDLLSQGVLIQHNFDGEEVARYIIAPKGKVLLGTNSNEVVRFPNFREGKSLGSLIRETDGFHFIGTDNEEQLLEHGGELSFDFLRVGVTIPSIVLKETLGETKLTENDLEPSQGGMEPEPKPPGEGDVPPYMRKVNIFCSLFIVGIGIILNFTCFRPNINQIDRKLIDECIAELKNPDSHSWFSAKAASNFPTNKSVKILFTRSLQKDKITEYFLNKSSLFNKKNVEISDYINPDISVESIIRNKINQQNSKDFWLGIEKSNFLGILLWKVTYWHPAPSSAGIPIYSTPIFKWNKTSFLYLPSVFILSVVVLSSRLTRYWIIERYRNRLQQDYDDFQKKRTEKIFEAKSYLDEARKLAQSGKLAQALAKTNELLKSTSMSFPVYKEIIELKKVVLAQIESGGGAITVESLNGINRTLNHSTDASKLLYLRILGTPYAYQAPYGLETISIGRQRRKQNVSDNVGNDVIIRVPGSDKKSLCISRRHLEIQRINTEYFVIDKSGGKTSLNGKILTKNEPSRLQSGDRLLIAGVITLEVLIRVKLSGAKTSNVIRINPPTEVQDNFLIEASIGDMVTEVFDD</sequence>
<dbReference type="HOGENOM" id="CLU_375454_0_0_3"/>
<feature type="coiled-coil region" evidence="1">
    <location>
        <begin position="34"/>
        <end position="61"/>
    </location>
</feature>
<dbReference type="AlphaFoldDB" id="K9WAD7"/>
<evidence type="ECO:0000256" key="1">
    <source>
        <dbReference type="SAM" id="Coils"/>
    </source>
</evidence>
<dbReference type="Pfam" id="PF00498">
    <property type="entry name" value="FHA"/>
    <property type="match status" value="2"/>
</dbReference>
<dbReference type="PROSITE" id="PS50006">
    <property type="entry name" value="FHA_DOMAIN"/>
    <property type="match status" value="2"/>
</dbReference>
<organism evidence="4 5">
    <name type="scientific">Allocoleopsis franciscana PCC 7113</name>
    <dbReference type="NCBI Taxonomy" id="1173027"/>
    <lineage>
        <taxon>Bacteria</taxon>
        <taxon>Bacillati</taxon>
        <taxon>Cyanobacteriota</taxon>
        <taxon>Cyanophyceae</taxon>
        <taxon>Coleofasciculales</taxon>
        <taxon>Coleofasciculaceae</taxon>
        <taxon>Allocoleopsis</taxon>
        <taxon>Allocoleopsis franciscana</taxon>
    </lineage>
</organism>
<keyword evidence="5" id="KW-1185">Reference proteome</keyword>
<dbReference type="InterPro" id="IPR050923">
    <property type="entry name" value="Cell_Proc_Reg/RNA_Proc"/>
</dbReference>
<dbReference type="PANTHER" id="PTHR23308">
    <property type="entry name" value="NUCLEAR INHIBITOR OF PROTEIN PHOSPHATASE-1"/>
    <property type="match status" value="1"/>
</dbReference>
<keyword evidence="1" id="KW-0175">Coiled coil</keyword>
<gene>
    <name evidence="4" type="ORF">Mic7113_0821</name>
</gene>
<dbReference type="eggNOG" id="COG1716">
    <property type="taxonomic scope" value="Bacteria"/>
</dbReference>
<dbReference type="RefSeq" id="WP_015180892.1">
    <property type="nucleotide sequence ID" value="NC_019738.1"/>
</dbReference>
<dbReference type="SMART" id="SM00240">
    <property type="entry name" value="FHA"/>
    <property type="match status" value="2"/>
</dbReference>
<dbReference type="OrthoDB" id="9816434at2"/>
<evidence type="ECO:0000313" key="5">
    <source>
        <dbReference type="Proteomes" id="UP000010471"/>
    </source>
</evidence>
<dbReference type="SUPFAM" id="SSF49879">
    <property type="entry name" value="SMAD/FHA domain"/>
    <property type="match status" value="2"/>
</dbReference>